<dbReference type="SUPFAM" id="SSF56281">
    <property type="entry name" value="Metallo-hydrolase/oxidoreductase"/>
    <property type="match status" value="1"/>
</dbReference>
<protein>
    <submittedName>
        <fullName evidence="3">Unannotated protein</fullName>
    </submittedName>
</protein>
<dbReference type="AlphaFoldDB" id="A0A6J6XCP1"/>
<evidence type="ECO:0000259" key="1">
    <source>
        <dbReference type="SMART" id="SM00849"/>
    </source>
</evidence>
<reference evidence="3" key="1">
    <citation type="submission" date="2020-05" db="EMBL/GenBank/DDBJ databases">
        <authorList>
            <person name="Chiriac C."/>
            <person name="Salcher M."/>
            <person name="Ghai R."/>
            <person name="Kavagutti S V."/>
        </authorList>
    </citation>
    <scope>NUCLEOTIDE SEQUENCE</scope>
</reference>
<gene>
    <name evidence="2" type="ORF">UFOPK2938_00207</name>
    <name evidence="3" type="ORF">UFOPK3024_00068</name>
</gene>
<dbReference type="InterPro" id="IPR050662">
    <property type="entry name" value="Sec-metab_biosynth-thioest"/>
</dbReference>
<dbReference type="PANTHER" id="PTHR23131">
    <property type="entry name" value="ENDORIBONUCLEASE LACTB2"/>
    <property type="match status" value="1"/>
</dbReference>
<name>A0A6J6XCP1_9ZZZZ</name>
<dbReference type="Pfam" id="PF00753">
    <property type="entry name" value="Lactamase_B"/>
    <property type="match status" value="1"/>
</dbReference>
<accession>A0A6J6XCP1</accession>
<dbReference type="InterPro" id="IPR001279">
    <property type="entry name" value="Metallo-B-lactamas"/>
</dbReference>
<organism evidence="3">
    <name type="scientific">freshwater metagenome</name>
    <dbReference type="NCBI Taxonomy" id="449393"/>
    <lineage>
        <taxon>unclassified sequences</taxon>
        <taxon>metagenomes</taxon>
        <taxon>ecological metagenomes</taxon>
    </lineage>
</organism>
<dbReference type="EMBL" id="CAFAAK010000004">
    <property type="protein sequence ID" value="CAB4791787.1"/>
    <property type="molecule type" value="Genomic_DNA"/>
</dbReference>
<feature type="domain" description="Metallo-beta-lactamase" evidence="1">
    <location>
        <begin position="24"/>
        <end position="179"/>
    </location>
</feature>
<dbReference type="CDD" id="cd16278">
    <property type="entry name" value="metallo-hydrolase-like_MBL-fold"/>
    <property type="match status" value="1"/>
</dbReference>
<dbReference type="InterPro" id="IPR036866">
    <property type="entry name" value="RibonucZ/Hydroxyglut_hydro"/>
</dbReference>
<dbReference type="InterPro" id="IPR036388">
    <property type="entry name" value="WH-like_DNA-bd_sf"/>
</dbReference>
<dbReference type="PANTHER" id="PTHR23131:SF0">
    <property type="entry name" value="ENDORIBONUCLEASE LACTB2"/>
    <property type="match status" value="1"/>
</dbReference>
<evidence type="ECO:0000313" key="3">
    <source>
        <dbReference type="EMBL" id="CAB4791787.1"/>
    </source>
</evidence>
<dbReference type="Gene3D" id="3.60.15.10">
    <property type="entry name" value="Ribonuclease Z/Hydroxyacylglutathione hydrolase-like"/>
    <property type="match status" value="1"/>
</dbReference>
<dbReference type="Gene3D" id="1.10.10.10">
    <property type="entry name" value="Winged helix-like DNA-binding domain superfamily/Winged helix DNA-binding domain"/>
    <property type="match status" value="1"/>
</dbReference>
<sequence>MSVTTPAWLRGVTAPNPGPMTLQGTNTWILGIDGLVVVDPGPLDESHLLDVAMHGAIEHIFLTHGHGDHSDGALRLHELTGAPVSAWDERHVSHGEKLTDAMTLEIAGLNIEILHAPGHTMDSVCFVVSSGSESVVLTGDTILGEGSTVIAHPEGRVDHYLRTLERLAQLDELVVLPGHGPVTGSASQRATQYLDHRHERIAQVRDAVAQGATTPEHVLEVVYSDVHDSLRGAALLSAQAHLIFVLED</sequence>
<dbReference type="EMBL" id="CAEZZX010000023">
    <property type="protein sequence ID" value="CAB4771909.1"/>
    <property type="molecule type" value="Genomic_DNA"/>
</dbReference>
<dbReference type="SMART" id="SM00849">
    <property type="entry name" value="Lactamase_B"/>
    <property type="match status" value="1"/>
</dbReference>
<evidence type="ECO:0000313" key="2">
    <source>
        <dbReference type="EMBL" id="CAB4771909.1"/>
    </source>
</evidence>
<proteinExistence type="predicted"/>